<dbReference type="Proteomes" id="UP000255355">
    <property type="component" value="Unassembled WGS sequence"/>
</dbReference>
<dbReference type="EMBL" id="QQAZ01000017">
    <property type="protein sequence ID" value="RDI44398.1"/>
    <property type="molecule type" value="Genomic_DNA"/>
</dbReference>
<dbReference type="SUPFAM" id="SSF55961">
    <property type="entry name" value="Bet v1-like"/>
    <property type="match status" value="2"/>
</dbReference>
<proteinExistence type="predicted"/>
<keyword evidence="3" id="KW-1185">Reference proteome</keyword>
<dbReference type="STRING" id="1210089.GCA_001613165_05371"/>
<dbReference type="Pfam" id="PF10604">
    <property type="entry name" value="Polyketide_cyc2"/>
    <property type="match status" value="1"/>
</dbReference>
<sequence length="317" mass="35065">MSIVKTRHSRIVAAPPADLYALVADVTRWPVIFEPSVAVRHLHRGPDEERFQLWATVNGAVMHWTSRRVLDQEQRRISFEQERSHPPIASMGGEWSFEEIDSATTRIVLDHHFGVLPGADPEDVSRAVDRNSETELAALGRIAELGHPIGEIVYTFADTVTLDATAAELYDFVRRSDRWPEHVPHVGRVELSEDSDGVQLMEMDTVTGGGLTHTTKSVRICFPGERIDYKQLMPPAMLFGHSGNWEFADGPDGAEVTARHTVAINPEAAREILGEATDLADARAYLEEALGTNSRNTLLCAVKYAAAERMSTTKSAT</sequence>
<dbReference type="CDD" id="cd08861">
    <property type="entry name" value="OtcD1_ARO-CYC_like"/>
    <property type="match status" value="2"/>
</dbReference>
<comment type="caution">
    <text evidence="2">The sequence shown here is derived from an EMBL/GenBank/DDBJ whole genome shotgun (WGS) entry which is preliminary data.</text>
</comment>
<evidence type="ECO:0000313" key="2">
    <source>
        <dbReference type="EMBL" id="RDI44398.1"/>
    </source>
</evidence>
<dbReference type="AlphaFoldDB" id="A0A370GKV4"/>
<gene>
    <name evidence="2" type="ORF">DFR68_11715</name>
</gene>
<dbReference type="Pfam" id="PF03364">
    <property type="entry name" value="Polyketide_cyc"/>
    <property type="match status" value="1"/>
</dbReference>
<organism evidence="2 3">
    <name type="scientific">Nocardia mexicana</name>
    <dbReference type="NCBI Taxonomy" id="279262"/>
    <lineage>
        <taxon>Bacteria</taxon>
        <taxon>Bacillati</taxon>
        <taxon>Actinomycetota</taxon>
        <taxon>Actinomycetes</taxon>
        <taxon>Mycobacteriales</taxon>
        <taxon>Nocardiaceae</taxon>
        <taxon>Nocardia</taxon>
    </lineage>
</organism>
<dbReference type="InterPro" id="IPR023393">
    <property type="entry name" value="START-like_dom_sf"/>
</dbReference>
<protein>
    <submittedName>
        <fullName evidence="2">Aromatase</fullName>
    </submittedName>
</protein>
<accession>A0A370GKV4</accession>
<name>A0A370GKV4_9NOCA</name>
<evidence type="ECO:0000259" key="1">
    <source>
        <dbReference type="Pfam" id="PF03364"/>
    </source>
</evidence>
<dbReference type="InterPro" id="IPR005031">
    <property type="entry name" value="COQ10_START"/>
</dbReference>
<reference evidence="2 3" key="1">
    <citation type="submission" date="2018-07" db="EMBL/GenBank/DDBJ databases">
        <title>Genomic Encyclopedia of Type Strains, Phase IV (KMG-IV): sequencing the most valuable type-strain genomes for metagenomic binning, comparative biology and taxonomic classification.</title>
        <authorList>
            <person name="Goeker M."/>
        </authorList>
    </citation>
    <scope>NUCLEOTIDE SEQUENCE [LARGE SCALE GENOMIC DNA]</scope>
    <source>
        <strain evidence="2 3">DSM 44952</strain>
    </source>
</reference>
<dbReference type="OrthoDB" id="3419705at2"/>
<feature type="domain" description="Coenzyme Q-binding protein COQ10 START" evidence="1">
    <location>
        <begin position="163"/>
        <end position="275"/>
    </location>
</feature>
<dbReference type="Gene3D" id="3.30.530.20">
    <property type="match status" value="2"/>
</dbReference>
<dbReference type="RefSeq" id="WP_068025253.1">
    <property type="nucleotide sequence ID" value="NZ_QQAZ01000017.1"/>
</dbReference>
<dbReference type="InterPro" id="IPR019587">
    <property type="entry name" value="Polyketide_cyclase/dehydratase"/>
</dbReference>
<evidence type="ECO:0000313" key="3">
    <source>
        <dbReference type="Proteomes" id="UP000255355"/>
    </source>
</evidence>